<organism evidence="3">
    <name type="scientific">Equus asinus asinus</name>
    <dbReference type="NCBI Taxonomy" id="83772"/>
    <lineage>
        <taxon>Eukaryota</taxon>
        <taxon>Metazoa</taxon>
        <taxon>Chordata</taxon>
        <taxon>Craniata</taxon>
        <taxon>Vertebrata</taxon>
        <taxon>Euteleostomi</taxon>
        <taxon>Mammalia</taxon>
        <taxon>Eutheria</taxon>
        <taxon>Laurasiatheria</taxon>
        <taxon>Perissodactyla</taxon>
        <taxon>Equidae</taxon>
        <taxon>Equus</taxon>
    </lineage>
</organism>
<dbReference type="Pfam" id="PF00078">
    <property type="entry name" value="RVT_1"/>
    <property type="match status" value="1"/>
</dbReference>
<feature type="domain" description="Reverse transcriptase" evidence="2">
    <location>
        <begin position="346"/>
        <end position="621"/>
    </location>
</feature>
<dbReference type="PANTHER" id="PTHR19446">
    <property type="entry name" value="REVERSE TRANSCRIPTASES"/>
    <property type="match status" value="1"/>
</dbReference>
<sequence>MDRSSKQKINKETLALKDTLDQMDLVDIYRTFHPKTTEYTFFSNAHGTFSRIDHILGHKTSLNKFKKIEIIPCIFSDHKGMKLEINYRKKTRKATKMWRLNKMLLNNDWVNEEIKEEIKKFLETNENENTTCQNLWDTAKAVLRGKFIAIQAYLNKEEKSQIDNLKVHLKVLEKEQQTKPKISRRKEIIKIRAEINEIETKKTNEKINEAKSWFFEKINKIDKPLARLTKKKREKAQINKIRNERGEITTDTSEIQKIIREYYEKLYANKLDNLEEMDKFLETYNLPKLDQEDVENLNRPITSKEIETAIKNLPKNKSPGPDGFPGEFYQTFKEDLIPILLKLFQKIEEEGRLPNSFYEANIILIPKPDKDNTKKENYRPISLMNIDAKILNKILANRIQQYIKKIIHHDQVGFIPGMQGWFNIRKSINVIHHINKMKNKNHMIISIDAEKAFDKIQHPFMIKTLNKMGIEGKYLNIIKAIYDKPTANIILNGEKLKAIPLRTGTRQGCPLSPLLFNIVLEVLARAIRQEKEIKGIHIGKEEVKLSLFADDMILYLENPKESTKKLLEIIKEYSQVAGYKINVQKSVAFLYTNNEVAEREIKNTIPFTIATKRIKYLGINLTKEVKDLYTENYKTLLKEIEEDTKKWKDIPCSWIGRINIVKMSILPKAIYRFNAIPIKVPTTFFTEIEQRILKFIWNNKRPRIAKGFLRKKNKAGGITLPDFKLYYKAIVTKTAWYWHKNRHTDQWNKIESPEVNPHVYGQLIFDKGAKSIRWRKESLFNKWCWENWTATCKRMKVDHSLTPCTKINSKWIKDLNVRPETMRLLEENIGSTLYDIGLSSIFSSPMSDRARETKKKMNKWDYIKLKSFCTAKETIVKTKRQPNDWEKIFANYISEKGLISKIYKEFIHLNNRKTSNLIKK</sequence>
<evidence type="ECO:0000259" key="2">
    <source>
        <dbReference type="PROSITE" id="PS50878"/>
    </source>
</evidence>
<dbReference type="InterPro" id="IPR043502">
    <property type="entry name" value="DNA/RNA_pol_sf"/>
</dbReference>
<dbReference type="InterPro" id="IPR000477">
    <property type="entry name" value="RT_dom"/>
</dbReference>
<dbReference type="AlphaFoldDB" id="A0A8C4MXV7"/>
<dbReference type="Ensembl" id="ENSEAST00005032093.1">
    <property type="protein sequence ID" value="ENSEASP00005029533.1"/>
    <property type="gene ID" value="ENSEASG00005020069.1"/>
</dbReference>
<dbReference type="SUPFAM" id="SSF56672">
    <property type="entry name" value="DNA/RNA polymerases"/>
    <property type="match status" value="1"/>
</dbReference>
<proteinExistence type="predicted"/>
<dbReference type="EC" id="2.7.7.49" evidence="1"/>
<dbReference type="SUPFAM" id="SSF56219">
    <property type="entry name" value="DNase I-like"/>
    <property type="match status" value="1"/>
</dbReference>
<dbReference type="CDD" id="cd01650">
    <property type="entry name" value="RT_nLTR_like"/>
    <property type="match status" value="1"/>
</dbReference>
<name>A0A8C4MXV7_EQUAS</name>
<dbReference type="OMA" id="WVNDEMK"/>
<dbReference type="GO" id="GO:0003964">
    <property type="term" value="F:RNA-directed DNA polymerase activity"/>
    <property type="evidence" value="ECO:0007669"/>
    <property type="project" value="UniProtKB-EC"/>
</dbReference>
<dbReference type="Gene3D" id="3.60.10.10">
    <property type="entry name" value="Endonuclease/exonuclease/phosphatase"/>
    <property type="match status" value="1"/>
</dbReference>
<reference evidence="3" key="1">
    <citation type="submission" date="2023-03" db="UniProtKB">
        <authorList>
            <consortium name="Ensembl"/>
        </authorList>
    </citation>
    <scope>IDENTIFICATION</scope>
</reference>
<dbReference type="PROSITE" id="PS50878">
    <property type="entry name" value="RT_POL"/>
    <property type="match status" value="1"/>
</dbReference>
<evidence type="ECO:0000313" key="3">
    <source>
        <dbReference type="Ensembl" id="ENSEASP00005029533.1"/>
    </source>
</evidence>
<accession>A0A8C4MXV7</accession>
<evidence type="ECO:0000256" key="1">
    <source>
        <dbReference type="ARBA" id="ARBA00012493"/>
    </source>
</evidence>
<protein>
    <recommendedName>
        <fullName evidence="1">RNA-directed DNA polymerase</fullName>
        <ecNumber evidence="1">2.7.7.49</ecNumber>
    </recommendedName>
</protein>
<dbReference type="InterPro" id="IPR036691">
    <property type="entry name" value="Endo/exonu/phosph_ase_sf"/>
</dbReference>